<name>A0A4S8LRC6_DENBC</name>
<proteinExistence type="predicted"/>
<evidence type="ECO:0000256" key="3">
    <source>
        <dbReference type="ARBA" id="ARBA00022729"/>
    </source>
</evidence>
<feature type="chain" id="PRO_5020431322" description="CFEM domain-containing protein" evidence="5">
    <location>
        <begin position="20"/>
        <end position="100"/>
    </location>
</feature>
<organism evidence="7 8">
    <name type="scientific">Dendrothele bispora (strain CBS 962.96)</name>
    <dbReference type="NCBI Taxonomy" id="1314807"/>
    <lineage>
        <taxon>Eukaryota</taxon>
        <taxon>Fungi</taxon>
        <taxon>Dikarya</taxon>
        <taxon>Basidiomycota</taxon>
        <taxon>Agaricomycotina</taxon>
        <taxon>Agaricomycetes</taxon>
        <taxon>Agaricomycetidae</taxon>
        <taxon>Agaricales</taxon>
        <taxon>Agaricales incertae sedis</taxon>
        <taxon>Dendrothele</taxon>
    </lineage>
</organism>
<dbReference type="Pfam" id="PF05730">
    <property type="entry name" value="CFEM"/>
    <property type="match status" value="1"/>
</dbReference>
<protein>
    <recommendedName>
        <fullName evidence="6">CFEM domain-containing protein</fullName>
    </recommendedName>
</protein>
<keyword evidence="8" id="KW-1185">Reference proteome</keyword>
<feature type="signal peptide" evidence="5">
    <location>
        <begin position="1"/>
        <end position="19"/>
    </location>
</feature>
<sequence length="100" mass="10593">MFAQKYFALLAFAAVAVHAQDLSGVDECIIDCVTSAASSNGCSSFTDLSCVCSNTQFQQASLSCLQSKCTQDDVNNAMQLQQAQCGSTGSASASEYQQRR</sequence>
<gene>
    <name evidence="7" type="ORF">K435DRAFT_223018</name>
</gene>
<dbReference type="AlphaFoldDB" id="A0A4S8LRC6"/>
<evidence type="ECO:0000256" key="1">
    <source>
        <dbReference type="ARBA" id="ARBA00004613"/>
    </source>
</evidence>
<comment type="subcellular location">
    <subcellularLocation>
        <location evidence="1">Secreted</location>
    </subcellularLocation>
</comment>
<evidence type="ECO:0000313" key="8">
    <source>
        <dbReference type="Proteomes" id="UP000297245"/>
    </source>
</evidence>
<reference evidence="7 8" key="1">
    <citation type="journal article" date="2019" name="Nat. Ecol. Evol.">
        <title>Megaphylogeny resolves global patterns of mushroom evolution.</title>
        <authorList>
            <person name="Varga T."/>
            <person name="Krizsan K."/>
            <person name="Foldi C."/>
            <person name="Dima B."/>
            <person name="Sanchez-Garcia M."/>
            <person name="Sanchez-Ramirez S."/>
            <person name="Szollosi G.J."/>
            <person name="Szarkandi J.G."/>
            <person name="Papp V."/>
            <person name="Albert L."/>
            <person name="Andreopoulos W."/>
            <person name="Angelini C."/>
            <person name="Antonin V."/>
            <person name="Barry K.W."/>
            <person name="Bougher N.L."/>
            <person name="Buchanan P."/>
            <person name="Buyck B."/>
            <person name="Bense V."/>
            <person name="Catcheside P."/>
            <person name="Chovatia M."/>
            <person name="Cooper J."/>
            <person name="Damon W."/>
            <person name="Desjardin D."/>
            <person name="Finy P."/>
            <person name="Geml J."/>
            <person name="Haridas S."/>
            <person name="Hughes K."/>
            <person name="Justo A."/>
            <person name="Karasinski D."/>
            <person name="Kautmanova I."/>
            <person name="Kiss B."/>
            <person name="Kocsube S."/>
            <person name="Kotiranta H."/>
            <person name="LaButti K.M."/>
            <person name="Lechner B.E."/>
            <person name="Liimatainen K."/>
            <person name="Lipzen A."/>
            <person name="Lukacs Z."/>
            <person name="Mihaltcheva S."/>
            <person name="Morgado L.N."/>
            <person name="Niskanen T."/>
            <person name="Noordeloos M.E."/>
            <person name="Ohm R.A."/>
            <person name="Ortiz-Santana B."/>
            <person name="Ovrebo C."/>
            <person name="Racz N."/>
            <person name="Riley R."/>
            <person name="Savchenko A."/>
            <person name="Shiryaev A."/>
            <person name="Soop K."/>
            <person name="Spirin V."/>
            <person name="Szebenyi C."/>
            <person name="Tomsovsky M."/>
            <person name="Tulloss R.E."/>
            <person name="Uehling J."/>
            <person name="Grigoriev I.V."/>
            <person name="Vagvolgyi C."/>
            <person name="Papp T."/>
            <person name="Martin F.M."/>
            <person name="Miettinen O."/>
            <person name="Hibbett D.S."/>
            <person name="Nagy L.G."/>
        </authorList>
    </citation>
    <scope>NUCLEOTIDE SEQUENCE [LARGE SCALE GENOMIC DNA]</scope>
    <source>
        <strain evidence="7 8">CBS 962.96</strain>
    </source>
</reference>
<dbReference type="PROSITE" id="PS52012">
    <property type="entry name" value="CFEM"/>
    <property type="match status" value="1"/>
</dbReference>
<dbReference type="OrthoDB" id="4505683at2759"/>
<evidence type="ECO:0000256" key="2">
    <source>
        <dbReference type="ARBA" id="ARBA00022525"/>
    </source>
</evidence>
<keyword evidence="4" id="KW-1015">Disulfide bond</keyword>
<dbReference type="InterPro" id="IPR008427">
    <property type="entry name" value="Extracellular_membr_CFEM_dom"/>
</dbReference>
<dbReference type="EMBL" id="ML179296">
    <property type="protein sequence ID" value="THU91811.1"/>
    <property type="molecule type" value="Genomic_DNA"/>
</dbReference>
<evidence type="ECO:0000256" key="5">
    <source>
        <dbReference type="SAM" id="SignalP"/>
    </source>
</evidence>
<evidence type="ECO:0000313" key="7">
    <source>
        <dbReference type="EMBL" id="THU91811.1"/>
    </source>
</evidence>
<keyword evidence="3 5" id="KW-0732">Signal</keyword>
<feature type="domain" description="CFEM" evidence="6">
    <location>
        <begin position="1"/>
        <end position="100"/>
    </location>
</feature>
<accession>A0A4S8LRC6</accession>
<dbReference type="SMART" id="SM00747">
    <property type="entry name" value="CFEM"/>
    <property type="match status" value="1"/>
</dbReference>
<dbReference type="GO" id="GO:0005576">
    <property type="term" value="C:extracellular region"/>
    <property type="evidence" value="ECO:0007669"/>
    <property type="project" value="UniProtKB-SubCell"/>
</dbReference>
<keyword evidence="2" id="KW-0964">Secreted</keyword>
<dbReference type="Proteomes" id="UP000297245">
    <property type="component" value="Unassembled WGS sequence"/>
</dbReference>
<evidence type="ECO:0000256" key="4">
    <source>
        <dbReference type="ARBA" id="ARBA00023157"/>
    </source>
</evidence>
<evidence type="ECO:0000259" key="6">
    <source>
        <dbReference type="PROSITE" id="PS52012"/>
    </source>
</evidence>